<dbReference type="PANTHER" id="PTHR30203:SF20">
    <property type="entry name" value="MULTIDRUG RESISTANCE OUTER MEMBRANE PROTEIN MDTP-RELATED"/>
    <property type="match status" value="1"/>
</dbReference>
<evidence type="ECO:0000256" key="8">
    <source>
        <dbReference type="ARBA" id="ARBA00023288"/>
    </source>
</evidence>
<dbReference type="SUPFAM" id="SSF56954">
    <property type="entry name" value="Outer membrane efflux proteins (OEP)"/>
    <property type="match status" value="1"/>
</dbReference>
<dbReference type="InterPro" id="IPR003423">
    <property type="entry name" value="OMP_efflux"/>
</dbReference>
<name>A0A1U9V0I6_CUPNE</name>
<proteinExistence type="inferred from homology"/>
<gene>
    <name evidence="10" type="ORF">BJN34_30270</name>
</gene>
<keyword evidence="5 9" id="KW-0732">Signal</keyword>
<dbReference type="Gene3D" id="2.20.200.10">
    <property type="entry name" value="Outer membrane efflux proteins (OEP)"/>
    <property type="match status" value="1"/>
</dbReference>
<comment type="subcellular location">
    <subcellularLocation>
        <location evidence="9">Cell membrane</location>
        <topology evidence="9">Lipid-anchor</topology>
    </subcellularLocation>
    <subcellularLocation>
        <location evidence="1">Membrane</location>
    </subcellularLocation>
</comment>
<accession>A0A1U9V0I6</accession>
<evidence type="ECO:0000256" key="2">
    <source>
        <dbReference type="ARBA" id="ARBA00007613"/>
    </source>
</evidence>
<evidence type="ECO:0000256" key="4">
    <source>
        <dbReference type="ARBA" id="ARBA00022692"/>
    </source>
</evidence>
<keyword evidence="3 9" id="KW-1134">Transmembrane beta strand</keyword>
<feature type="signal peptide" evidence="9">
    <location>
        <begin position="1"/>
        <end position="26"/>
    </location>
</feature>
<dbReference type="NCBIfam" id="TIGR01845">
    <property type="entry name" value="outer_NodT"/>
    <property type="match status" value="1"/>
</dbReference>
<dbReference type="GO" id="GO:0015562">
    <property type="term" value="F:efflux transmembrane transporter activity"/>
    <property type="evidence" value="ECO:0007669"/>
    <property type="project" value="InterPro"/>
</dbReference>
<dbReference type="InterPro" id="IPR010131">
    <property type="entry name" value="MdtP/NodT-like"/>
</dbReference>
<dbReference type="PANTHER" id="PTHR30203">
    <property type="entry name" value="OUTER MEMBRANE CATION EFFLUX PROTEIN"/>
    <property type="match status" value="1"/>
</dbReference>
<dbReference type="Pfam" id="PF02321">
    <property type="entry name" value="OEP"/>
    <property type="match status" value="2"/>
</dbReference>
<organism evidence="10 11">
    <name type="scientific">Cupriavidus necator</name>
    <name type="common">Alcaligenes eutrophus</name>
    <name type="synonym">Ralstonia eutropha</name>
    <dbReference type="NCBI Taxonomy" id="106590"/>
    <lineage>
        <taxon>Bacteria</taxon>
        <taxon>Pseudomonadati</taxon>
        <taxon>Pseudomonadota</taxon>
        <taxon>Betaproteobacteria</taxon>
        <taxon>Burkholderiales</taxon>
        <taxon>Burkholderiaceae</taxon>
        <taxon>Cupriavidus</taxon>
    </lineage>
</organism>
<dbReference type="PROSITE" id="PS51257">
    <property type="entry name" value="PROKAR_LIPOPROTEIN"/>
    <property type="match status" value="1"/>
</dbReference>
<comment type="similarity">
    <text evidence="2 9">Belongs to the outer membrane factor (OMF) (TC 1.B.17) family.</text>
</comment>
<keyword evidence="8 9" id="KW-0449">Lipoprotein</keyword>
<evidence type="ECO:0000256" key="3">
    <source>
        <dbReference type="ARBA" id="ARBA00022452"/>
    </source>
</evidence>
<keyword evidence="7 9" id="KW-0564">Palmitate</keyword>
<dbReference type="AlphaFoldDB" id="A0A1U9V0I6"/>
<keyword evidence="6 9" id="KW-0472">Membrane</keyword>
<evidence type="ECO:0000256" key="7">
    <source>
        <dbReference type="ARBA" id="ARBA00023139"/>
    </source>
</evidence>
<dbReference type="OrthoDB" id="9770517at2"/>
<dbReference type="GO" id="GO:0005886">
    <property type="term" value="C:plasma membrane"/>
    <property type="evidence" value="ECO:0007669"/>
    <property type="project" value="UniProtKB-SubCell"/>
</dbReference>
<dbReference type="Gene3D" id="1.20.1600.10">
    <property type="entry name" value="Outer membrane efflux proteins (OEP)"/>
    <property type="match status" value="1"/>
</dbReference>
<feature type="chain" id="PRO_5011820131" evidence="9">
    <location>
        <begin position="27"/>
        <end position="492"/>
    </location>
</feature>
<keyword evidence="4 9" id="KW-0812">Transmembrane</keyword>
<evidence type="ECO:0000256" key="1">
    <source>
        <dbReference type="ARBA" id="ARBA00004370"/>
    </source>
</evidence>
<evidence type="ECO:0000256" key="6">
    <source>
        <dbReference type="ARBA" id="ARBA00023136"/>
    </source>
</evidence>
<evidence type="ECO:0000313" key="10">
    <source>
        <dbReference type="EMBL" id="AQV98157.1"/>
    </source>
</evidence>
<dbReference type="Proteomes" id="UP000189627">
    <property type="component" value="Chromosome 2"/>
</dbReference>
<protein>
    <submittedName>
        <fullName evidence="10">Fusaric acid resistance protein FusA</fullName>
    </submittedName>
</protein>
<evidence type="ECO:0000256" key="9">
    <source>
        <dbReference type="RuleBase" id="RU362097"/>
    </source>
</evidence>
<evidence type="ECO:0000313" key="11">
    <source>
        <dbReference type="Proteomes" id="UP000189627"/>
    </source>
</evidence>
<reference evidence="11" key="1">
    <citation type="submission" date="2017-02" db="EMBL/GenBank/DDBJ databases">
        <title>Complete genome sequence of Cupriavidus necator strain NH9, a 3-chlorobenzoate degrader.</title>
        <authorList>
            <person name="Moriuchi R."/>
            <person name="Dohra H."/>
            <person name="Ogawa N."/>
        </authorList>
    </citation>
    <scope>NUCLEOTIDE SEQUENCE [LARGE SCALE GENOMIC DNA]</scope>
    <source>
        <strain evidence="11">NH9</strain>
    </source>
</reference>
<sequence>MRLDATLRSCTAAAARLLLVASGCFALLAGCANTGGIVPAATLVDAKTIDPGAALRATQQDAGWPQRAWWTRLGDPNLDALVAHAVAGSPDLRIAQARSELALSQAKIAGAAIEPNVNAGGAFGRTRFPRLSTPQPIGGHNTWNNHLAVDLSYDLDLWGRNRAALEGTLDNVQAAAADTRMAQLSLETSVVRAYIDLALQYALLDVNQANLARQTRIYDIIRKRASRGLASELELSQARTPIPALQAQVQQSERAIALVKNQLAVLGGDGPGAGDRRQRPGLVLDAPIAVPASLPAELVGHRPDVVAQRWRVETAAQGIKVAKADFYPNINLVASIGLASAAFGNFFTFVDRDAIGHNVGAAFSLPIFDGGRRQGNYGAATRNYDIAVESYNKTVLAAFQSVADEVISLQSLTRQQAGIEDALRSASQAYGLAERGYRSGFTDYLNVLATETELRRQQQSLALVQAGRLDAWARLMQALGGGFDATAGAEQP</sequence>
<dbReference type="KEGG" id="cuh:BJN34_30270"/>
<dbReference type="EMBL" id="CP017758">
    <property type="protein sequence ID" value="AQV98157.1"/>
    <property type="molecule type" value="Genomic_DNA"/>
</dbReference>
<dbReference type="RefSeq" id="WP_078200450.1">
    <property type="nucleotide sequence ID" value="NZ_CP017758.1"/>
</dbReference>
<evidence type="ECO:0000256" key="5">
    <source>
        <dbReference type="ARBA" id="ARBA00022729"/>
    </source>
</evidence>